<dbReference type="OrthoDB" id="1680245at2"/>
<dbReference type="HOGENOM" id="CLU_144660_0_0_9"/>
<keyword evidence="2" id="KW-1185">Reference proteome</keyword>
<reference evidence="1 2" key="1">
    <citation type="journal article" date="2001" name="J. Bacteriol.">
        <title>Genome sequence and comparative analysis of the solvent-producing bacterium Clostridium acetobutylicum.</title>
        <authorList>
            <person name="Nolling J."/>
            <person name="Breton G."/>
            <person name="Omelchenko M.V."/>
            <person name="Makarova K.S."/>
            <person name="Zeng Q."/>
            <person name="Gibson R."/>
            <person name="Lee H.M."/>
            <person name="Dubois J."/>
            <person name="Qiu D."/>
            <person name="Hitti J."/>
            <person name="Wolf Y.I."/>
            <person name="Tatusov R.L."/>
            <person name="Sabathe F."/>
            <person name="Doucette-Stamm L."/>
            <person name="Soucaille P."/>
            <person name="Daly M.J."/>
            <person name="Bennett G.N."/>
            <person name="Koonin E.V."/>
            <person name="Smith D.R."/>
        </authorList>
    </citation>
    <scope>NUCLEOTIDE SEQUENCE [LARGE SCALE GENOMIC DNA]</scope>
    <source>
        <strain evidence="2">ATCC 824 / DSM 792 / JCM 1419 / LMG 5710 / VKM B-1787</strain>
    </source>
</reference>
<evidence type="ECO:0000313" key="1">
    <source>
        <dbReference type="EMBL" id="AAK78652.1"/>
    </source>
</evidence>
<proteinExistence type="predicted"/>
<dbReference type="STRING" id="272562.CA_C0675"/>
<protein>
    <submittedName>
        <fullName evidence="1">Uncharacterized protein</fullName>
    </submittedName>
</protein>
<dbReference type="PIR" id="A96983">
    <property type="entry name" value="A96983"/>
</dbReference>
<name>Q97L87_CLOAB</name>
<dbReference type="EMBL" id="AE001437">
    <property type="protein sequence ID" value="AAK78652.1"/>
    <property type="molecule type" value="Genomic_DNA"/>
</dbReference>
<dbReference type="AlphaFoldDB" id="Q97L87"/>
<organism evidence="1 2">
    <name type="scientific">Clostridium acetobutylicum (strain ATCC 824 / DSM 792 / JCM 1419 / IAM 19013 / LMG 5710 / NBRC 13948 / NRRL B-527 / VKM B-1787 / 2291 / W)</name>
    <dbReference type="NCBI Taxonomy" id="272562"/>
    <lineage>
        <taxon>Bacteria</taxon>
        <taxon>Bacillati</taxon>
        <taxon>Bacillota</taxon>
        <taxon>Clostridia</taxon>
        <taxon>Eubacteriales</taxon>
        <taxon>Clostridiaceae</taxon>
        <taxon>Clostridium</taxon>
    </lineage>
</organism>
<dbReference type="eggNOG" id="ENOG5034AT1">
    <property type="taxonomic scope" value="Bacteria"/>
</dbReference>
<evidence type="ECO:0000313" key="2">
    <source>
        <dbReference type="Proteomes" id="UP000000814"/>
    </source>
</evidence>
<dbReference type="Proteomes" id="UP000000814">
    <property type="component" value="Chromosome"/>
</dbReference>
<accession>Q97L87</accession>
<dbReference type="PATRIC" id="fig|272562.8.peg.878"/>
<gene>
    <name evidence="1" type="ordered locus">CA_C0675</name>
</gene>
<dbReference type="KEGG" id="cac:CA_C0675"/>
<sequence length="120" mass="13881">MGSINLTNRKAIEEYCCDLNKLSDFLTQYVSSYRLLIGGACELNQITPAKRSDVKHALERVNKLGDIIDELIYSIEKCQCEYIEYCEIKSNVIKCRIKKKCIEEELNDKCDEVKPQQKPL</sequence>